<evidence type="ECO:0000256" key="1">
    <source>
        <dbReference type="ARBA" id="ARBA00006284"/>
    </source>
</evidence>
<keyword evidence="6" id="KW-1185">Reference proteome</keyword>
<gene>
    <name evidence="5" type="ORF">O6P32_00625</name>
</gene>
<dbReference type="EMBL" id="JAPZVM010000001">
    <property type="protein sequence ID" value="MCZ8371217.1"/>
    <property type="molecule type" value="Genomic_DNA"/>
</dbReference>
<dbReference type="PIRSF" id="PIRSF006078">
    <property type="entry name" value="GlxK"/>
    <property type="match status" value="1"/>
</dbReference>
<dbReference type="InterPro" id="IPR018193">
    <property type="entry name" value="Glyc_kinase_flavodox-like_fold"/>
</dbReference>
<keyword evidence="2 4" id="KW-0808">Transferase</keyword>
<dbReference type="RefSeq" id="WP_269876292.1">
    <property type="nucleotide sequence ID" value="NZ_JAPZVM010000001.1"/>
</dbReference>
<dbReference type="Proteomes" id="UP001141933">
    <property type="component" value="Unassembled WGS sequence"/>
</dbReference>
<dbReference type="NCBIfam" id="TIGR00045">
    <property type="entry name" value="glycerate kinase"/>
    <property type="match status" value="1"/>
</dbReference>
<sequence>MKIVIATDSFKGCLTSEEVESTLAQALSGEDTEVLTLPMSDGGEGMLEAFVSALHGSIVETEVHNPLMQCISAPYGIAPDGTAVIESARACGLTLMKEDERNPLVATTYGVGELIADALCRGCRTFIIGLGGSGTSDAGKGMLQALADRFTESKSIDELPSSRIPACRFLLASDVRNPLYGENGAAFVFGPQKGATPQMVEQLDRQARLFARHSAAQLGRDASQVAGAGAAGGLGYAFIQYFRAEVKSGADLLLRLIHFDETISNADLIITGEGRADRQTLMGKLPERILRSAQKQHIPVWLVAGQTSDTESLLRAGFARADGITPAYMPIEEAMRPETARKNLQAWVSRIKHRLPALCRKPYQG</sequence>
<evidence type="ECO:0000256" key="3">
    <source>
        <dbReference type="ARBA" id="ARBA00022777"/>
    </source>
</evidence>
<dbReference type="PANTHER" id="PTHR21599">
    <property type="entry name" value="GLYCERATE KINASE"/>
    <property type="match status" value="1"/>
</dbReference>
<proteinExistence type="inferred from homology"/>
<dbReference type="InterPro" id="IPR036129">
    <property type="entry name" value="Glycerate_kinase_sf"/>
</dbReference>
<evidence type="ECO:0000313" key="5">
    <source>
        <dbReference type="EMBL" id="MCZ8371217.1"/>
    </source>
</evidence>
<comment type="caution">
    <text evidence="5">The sequence shown here is derived from an EMBL/GenBank/DDBJ whole genome shotgun (WGS) entry which is preliminary data.</text>
</comment>
<dbReference type="Gene3D" id="3.90.1510.10">
    <property type="entry name" value="Glycerate kinase, domain 2"/>
    <property type="match status" value="1"/>
</dbReference>
<dbReference type="Gene3D" id="3.40.50.10350">
    <property type="entry name" value="Glycerate kinase, domain 1"/>
    <property type="match status" value="1"/>
</dbReference>
<protein>
    <submittedName>
        <fullName evidence="5">Glycerate kinase</fullName>
    </submittedName>
</protein>
<dbReference type="SUPFAM" id="SSF110738">
    <property type="entry name" value="Glycerate kinase I"/>
    <property type="match status" value="1"/>
</dbReference>
<accession>A0ABT4PDU5</accession>
<evidence type="ECO:0000313" key="6">
    <source>
        <dbReference type="Proteomes" id="UP001141933"/>
    </source>
</evidence>
<name>A0ABT4PDU5_9BACT</name>
<organism evidence="5 6">
    <name type="scientific">Phocaeicola acetigenes</name>
    <dbReference type="NCBI Taxonomy" id="3016083"/>
    <lineage>
        <taxon>Bacteria</taxon>
        <taxon>Pseudomonadati</taxon>
        <taxon>Bacteroidota</taxon>
        <taxon>Bacteroidia</taxon>
        <taxon>Bacteroidales</taxon>
        <taxon>Bacteroidaceae</taxon>
        <taxon>Phocaeicola</taxon>
    </lineage>
</organism>
<dbReference type="Pfam" id="PF02595">
    <property type="entry name" value="Gly_kinase"/>
    <property type="match status" value="1"/>
</dbReference>
<keyword evidence="3 4" id="KW-0418">Kinase</keyword>
<evidence type="ECO:0000256" key="2">
    <source>
        <dbReference type="ARBA" id="ARBA00022679"/>
    </source>
</evidence>
<dbReference type="InterPro" id="IPR018197">
    <property type="entry name" value="Glycerate_kinase_RE-like"/>
</dbReference>
<dbReference type="InterPro" id="IPR004381">
    <property type="entry name" value="Glycerate_kinase"/>
</dbReference>
<dbReference type="PANTHER" id="PTHR21599:SF0">
    <property type="entry name" value="GLYCERATE KINASE"/>
    <property type="match status" value="1"/>
</dbReference>
<evidence type="ECO:0000256" key="4">
    <source>
        <dbReference type="PIRNR" id="PIRNR006078"/>
    </source>
</evidence>
<comment type="similarity">
    <text evidence="1 4">Belongs to the glycerate kinase type-1 family.</text>
</comment>
<dbReference type="GO" id="GO:0016301">
    <property type="term" value="F:kinase activity"/>
    <property type="evidence" value="ECO:0007669"/>
    <property type="project" value="UniProtKB-KW"/>
</dbReference>
<reference evidence="5" key="1">
    <citation type="submission" date="2022-12" db="EMBL/GenBank/DDBJ databases">
        <title>Phocaeicola acetigenes sp. nov., isolated feces from a healthy human.</title>
        <authorList>
            <person name="Do H."/>
            <person name="Ha Y.B."/>
            <person name="Kim J.-S."/>
            <person name="Suh M.K."/>
            <person name="Kim H.S."/>
            <person name="Lee J.-S."/>
        </authorList>
    </citation>
    <scope>NUCLEOTIDE SEQUENCE</scope>
    <source>
        <strain evidence="5">KGMB11183</strain>
    </source>
</reference>